<dbReference type="EMBL" id="OIVN01000799">
    <property type="protein sequence ID" value="SPC85745.1"/>
    <property type="molecule type" value="Genomic_DNA"/>
</dbReference>
<sequence length="369" mass="40811">MTVLRELWYCHVAVLSSTPAAPRILLDFRARTLFYPIFGGSFGGLLELKLGHAAYRRKALDVLFPNDIKFARIGVRTRELWLPEVGVSELFSCTLPAKIPIKRGMLSANREFHDVAGVIIFPTHPGSRINLLRAGKTLRAKAAVREKKCVLLPARFFSNLVPVPDSRESELGLVRYGPASRVHRGVFGPFEGSFPIRIPADPDKFLAIREFHVVHGCVLFPMCPGSQINLLRVRKTLCASAATSALRRGELGFARYDPANGGRRKVPYAKGGGQFDPVFGLVNSPVKPWSNLVNLGQTWSDLVKALQTLGSVPRTSFQGFLGKADPSRAGKGWLKPIFLHRVTGRILCRRLKYATGYCKWQSGLAATIH</sequence>
<gene>
    <name evidence="1" type="ORF">FSB_LOCUS13627</name>
</gene>
<proteinExistence type="predicted"/>
<accession>A0A2N9FF55</accession>
<protein>
    <submittedName>
        <fullName evidence="1">Uncharacterized protein</fullName>
    </submittedName>
</protein>
<dbReference type="AlphaFoldDB" id="A0A2N9FF55"/>
<evidence type="ECO:0000313" key="1">
    <source>
        <dbReference type="EMBL" id="SPC85745.1"/>
    </source>
</evidence>
<reference evidence="1" key="1">
    <citation type="submission" date="2018-02" db="EMBL/GenBank/DDBJ databases">
        <authorList>
            <person name="Cohen D.B."/>
            <person name="Kent A.D."/>
        </authorList>
    </citation>
    <scope>NUCLEOTIDE SEQUENCE</scope>
</reference>
<name>A0A2N9FF55_FAGSY</name>
<organism evidence="1">
    <name type="scientific">Fagus sylvatica</name>
    <name type="common">Beechnut</name>
    <dbReference type="NCBI Taxonomy" id="28930"/>
    <lineage>
        <taxon>Eukaryota</taxon>
        <taxon>Viridiplantae</taxon>
        <taxon>Streptophyta</taxon>
        <taxon>Embryophyta</taxon>
        <taxon>Tracheophyta</taxon>
        <taxon>Spermatophyta</taxon>
        <taxon>Magnoliopsida</taxon>
        <taxon>eudicotyledons</taxon>
        <taxon>Gunneridae</taxon>
        <taxon>Pentapetalae</taxon>
        <taxon>rosids</taxon>
        <taxon>fabids</taxon>
        <taxon>Fagales</taxon>
        <taxon>Fagaceae</taxon>
        <taxon>Fagus</taxon>
    </lineage>
</organism>